<dbReference type="SUPFAM" id="SSF48498">
    <property type="entry name" value="Tetracyclin repressor-like, C-terminal domain"/>
    <property type="match status" value="1"/>
</dbReference>
<feature type="DNA-binding region" description="H-T-H motif" evidence="4">
    <location>
        <begin position="34"/>
        <end position="53"/>
    </location>
</feature>
<dbReference type="InterPro" id="IPR009057">
    <property type="entry name" value="Homeodomain-like_sf"/>
</dbReference>
<dbReference type="Proteomes" id="UP001241758">
    <property type="component" value="Unassembled WGS sequence"/>
</dbReference>
<organism evidence="6 7">
    <name type="scientific">Actinoplanes sandaracinus</name>
    <dbReference type="NCBI Taxonomy" id="3045177"/>
    <lineage>
        <taxon>Bacteria</taxon>
        <taxon>Bacillati</taxon>
        <taxon>Actinomycetota</taxon>
        <taxon>Actinomycetes</taxon>
        <taxon>Micromonosporales</taxon>
        <taxon>Micromonosporaceae</taxon>
        <taxon>Actinoplanes</taxon>
    </lineage>
</organism>
<gene>
    <name evidence="6" type="ORF">QLQ12_08415</name>
</gene>
<evidence type="ECO:0000256" key="1">
    <source>
        <dbReference type="ARBA" id="ARBA00023015"/>
    </source>
</evidence>
<comment type="caution">
    <text evidence="6">The sequence shown here is derived from an EMBL/GenBank/DDBJ whole genome shotgun (WGS) entry which is preliminary data.</text>
</comment>
<name>A0ABT6WFW6_9ACTN</name>
<dbReference type="RefSeq" id="WP_282758388.1">
    <property type="nucleotide sequence ID" value="NZ_JASCTH010000004.1"/>
</dbReference>
<keyword evidence="1" id="KW-0805">Transcription regulation</keyword>
<evidence type="ECO:0000256" key="4">
    <source>
        <dbReference type="PROSITE-ProRule" id="PRU00335"/>
    </source>
</evidence>
<protein>
    <submittedName>
        <fullName evidence="6">WHG domain-containing protein</fullName>
    </submittedName>
</protein>
<keyword evidence="2 4" id="KW-0238">DNA-binding</keyword>
<sequence length="227" mass="24322">MSAANLRARVRAEMTEEIKAVAKRHLATEGANLSLRAVARDLGMASSAVYRYFASRDELLTALIIDAYDAVGDTAEQAAAAAGSPLQKWLAAGHAAREWALANPHEWALIYGSPVPGYAAPKDTVEPATRVLLLLGAIVAEAYRAGTVAEREPLTGRFAEEIVPLAATYYPDLPPRLIADTIAAFFQVCGAISYELFGQLNNGIVEDRRGFFDYQLRAAAKLAGLTG</sequence>
<keyword evidence="3" id="KW-0804">Transcription</keyword>
<evidence type="ECO:0000313" key="6">
    <source>
        <dbReference type="EMBL" id="MDI6098623.1"/>
    </source>
</evidence>
<dbReference type="Gene3D" id="1.10.357.10">
    <property type="entry name" value="Tetracycline Repressor, domain 2"/>
    <property type="match status" value="1"/>
</dbReference>
<proteinExistence type="predicted"/>
<evidence type="ECO:0000256" key="2">
    <source>
        <dbReference type="ARBA" id="ARBA00023125"/>
    </source>
</evidence>
<dbReference type="InterPro" id="IPR036271">
    <property type="entry name" value="Tet_transcr_reg_TetR-rel_C_sf"/>
</dbReference>
<keyword evidence="7" id="KW-1185">Reference proteome</keyword>
<evidence type="ECO:0000313" key="7">
    <source>
        <dbReference type="Proteomes" id="UP001241758"/>
    </source>
</evidence>
<dbReference type="PROSITE" id="PS50977">
    <property type="entry name" value="HTH_TETR_2"/>
    <property type="match status" value="1"/>
</dbReference>
<dbReference type="EMBL" id="JASCTH010000004">
    <property type="protein sequence ID" value="MDI6098623.1"/>
    <property type="molecule type" value="Genomic_DNA"/>
</dbReference>
<dbReference type="InterPro" id="IPR025996">
    <property type="entry name" value="MT1864/Rv1816-like_C"/>
</dbReference>
<evidence type="ECO:0000259" key="5">
    <source>
        <dbReference type="PROSITE" id="PS50977"/>
    </source>
</evidence>
<reference evidence="6 7" key="1">
    <citation type="submission" date="2023-05" db="EMBL/GenBank/DDBJ databases">
        <title>Actinoplanes sp. NEAU-A12 genome sequencing.</title>
        <authorList>
            <person name="Wang Z.-S."/>
        </authorList>
    </citation>
    <scope>NUCLEOTIDE SEQUENCE [LARGE SCALE GENOMIC DNA]</scope>
    <source>
        <strain evidence="6 7">NEAU-A12</strain>
    </source>
</reference>
<accession>A0ABT6WFW6</accession>
<feature type="domain" description="HTH tetR-type" evidence="5">
    <location>
        <begin position="12"/>
        <end position="71"/>
    </location>
</feature>
<dbReference type="Pfam" id="PF13305">
    <property type="entry name" value="TetR_C_33"/>
    <property type="match status" value="1"/>
</dbReference>
<dbReference type="SUPFAM" id="SSF46689">
    <property type="entry name" value="Homeodomain-like"/>
    <property type="match status" value="1"/>
</dbReference>
<dbReference type="InterPro" id="IPR001647">
    <property type="entry name" value="HTH_TetR"/>
</dbReference>
<dbReference type="Pfam" id="PF00440">
    <property type="entry name" value="TetR_N"/>
    <property type="match status" value="1"/>
</dbReference>
<evidence type="ECO:0000256" key="3">
    <source>
        <dbReference type="ARBA" id="ARBA00023163"/>
    </source>
</evidence>